<reference evidence="6" key="1">
    <citation type="submission" date="2020-10" db="EMBL/GenBank/DDBJ databases">
        <authorList>
            <person name="Gilroy R."/>
        </authorList>
    </citation>
    <scope>NUCLEOTIDE SEQUENCE</scope>
    <source>
        <strain evidence="6">CHK195-4489</strain>
    </source>
</reference>
<keyword evidence="6" id="KW-0808">Transferase</keyword>
<dbReference type="InterPro" id="IPR018300">
    <property type="entry name" value="Aminotrans_IV_CS"/>
</dbReference>
<dbReference type="GO" id="GO:0046394">
    <property type="term" value="P:carboxylic acid biosynthetic process"/>
    <property type="evidence" value="ECO:0007669"/>
    <property type="project" value="UniProtKB-ARBA"/>
</dbReference>
<evidence type="ECO:0000256" key="5">
    <source>
        <dbReference type="RuleBase" id="RU004516"/>
    </source>
</evidence>
<keyword evidence="6" id="KW-0032">Aminotransferase</keyword>
<evidence type="ECO:0000256" key="1">
    <source>
        <dbReference type="ARBA" id="ARBA00001933"/>
    </source>
</evidence>
<dbReference type="AlphaFoldDB" id="A0A9D1I6W0"/>
<name>A0A9D1I6W0_9CLOT</name>
<dbReference type="PANTHER" id="PTHR42743">
    <property type="entry name" value="AMINO-ACID AMINOTRANSFERASE"/>
    <property type="match status" value="1"/>
</dbReference>
<evidence type="ECO:0000256" key="2">
    <source>
        <dbReference type="ARBA" id="ARBA00009320"/>
    </source>
</evidence>
<accession>A0A9D1I6W0</accession>
<dbReference type="GO" id="GO:0008483">
    <property type="term" value="F:transaminase activity"/>
    <property type="evidence" value="ECO:0007669"/>
    <property type="project" value="UniProtKB-KW"/>
</dbReference>
<dbReference type="InterPro" id="IPR036038">
    <property type="entry name" value="Aminotransferase-like"/>
</dbReference>
<proteinExistence type="inferred from homology"/>
<reference evidence="6" key="2">
    <citation type="journal article" date="2021" name="PeerJ">
        <title>Extensive microbial diversity within the chicken gut microbiome revealed by metagenomics and culture.</title>
        <authorList>
            <person name="Gilroy R."/>
            <person name="Ravi A."/>
            <person name="Getino M."/>
            <person name="Pursley I."/>
            <person name="Horton D.L."/>
            <person name="Alikhan N.F."/>
            <person name="Baker D."/>
            <person name="Gharbi K."/>
            <person name="Hall N."/>
            <person name="Watson M."/>
            <person name="Adriaenssens E.M."/>
            <person name="Foster-Nyarko E."/>
            <person name="Jarju S."/>
            <person name="Secka A."/>
            <person name="Antonio M."/>
            <person name="Oren A."/>
            <person name="Chaudhuri R.R."/>
            <person name="La Ragione R."/>
            <person name="Hildebrand F."/>
            <person name="Pallen M.J."/>
        </authorList>
    </citation>
    <scope>NUCLEOTIDE SEQUENCE</scope>
    <source>
        <strain evidence="6">CHK195-4489</strain>
    </source>
</reference>
<dbReference type="Proteomes" id="UP000824089">
    <property type="component" value="Unassembled WGS sequence"/>
</dbReference>
<dbReference type="InterPro" id="IPR001544">
    <property type="entry name" value="Aminotrans_IV"/>
</dbReference>
<evidence type="ECO:0000256" key="4">
    <source>
        <dbReference type="RuleBase" id="RU004106"/>
    </source>
</evidence>
<dbReference type="InterPro" id="IPR050571">
    <property type="entry name" value="Class-IV_PLP-Dep_Aminotrnsfr"/>
</dbReference>
<dbReference type="Gene3D" id="3.20.10.10">
    <property type="entry name" value="D-amino Acid Aminotransferase, subunit A, domain 2"/>
    <property type="match status" value="1"/>
</dbReference>
<dbReference type="EMBL" id="DVMM01000061">
    <property type="protein sequence ID" value="HIU29246.1"/>
    <property type="molecule type" value="Genomic_DNA"/>
</dbReference>
<comment type="similarity">
    <text evidence="2 4">Belongs to the class-IV pyridoxal-phosphate-dependent aminotransferase family.</text>
</comment>
<evidence type="ECO:0000313" key="6">
    <source>
        <dbReference type="EMBL" id="HIU29246.1"/>
    </source>
</evidence>
<dbReference type="PROSITE" id="PS00770">
    <property type="entry name" value="AA_TRANSFER_CLASS_4"/>
    <property type="match status" value="1"/>
</dbReference>
<dbReference type="PANTHER" id="PTHR42743:SF11">
    <property type="entry name" value="AMINODEOXYCHORISMATE LYASE"/>
    <property type="match status" value="1"/>
</dbReference>
<comment type="caution">
    <text evidence="6">The sequence shown here is derived from an EMBL/GenBank/DDBJ whole genome shotgun (WGS) entry which is preliminary data.</text>
</comment>
<dbReference type="CDD" id="cd00449">
    <property type="entry name" value="PLPDE_IV"/>
    <property type="match status" value="1"/>
</dbReference>
<organism evidence="6 7">
    <name type="scientific">Candidatus Egerieisoma faecipullorum</name>
    <dbReference type="NCBI Taxonomy" id="2840963"/>
    <lineage>
        <taxon>Bacteria</taxon>
        <taxon>Bacillati</taxon>
        <taxon>Bacillota</taxon>
        <taxon>Clostridia</taxon>
        <taxon>Eubacteriales</taxon>
        <taxon>Clostridiaceae</taxon>
        <taxon>Clostridiaceae incertae sedis</taxon>
        <taxon>Candidatus Egerieisoma</taxon>
    </lineage>
</organism>
<dbReference type="InterPro" id="IPR043131">
    <property type="entry name" value="BCAT-like_N"/>
</dbReference>
<keyword evidence="3 5" id="KW-0663">Pyridoxal phosphate</keyword>
<dbReference type="SUPFAM" id="SSF56752">
    <property type="entry name" value="D-aminoacid aminotransferase-like PLP-dependent enzymes"/>
    <property type="match status" value="1"/>
</dbReference>
<gene>
    <name evidence="6" type="ORF">IAD50_02995</name>
</gene>
<comment type="cofactor">
    <cofactor evidence="1 5">
        <name>pyridoxal 5'-phosphate</name>
        <dbReference type="ChEBI" id="CHEBI:597326"/>
    </cofactor>
</comment>
<evidence type="ECO:0000313" key="7">
    <source>
        <dbReference type="Proteomes" id="UP000824089"/>
    </source>
</evidence>
<sequence>MLSFNDNNAHYLIVNSELTGSDTLKKNESGAIVLPFDGPVIYEVIRFINGKGLFLEDHFRRLENSFQIEGIENPVDLAAFKEYASVLLSVNEERDCNVKIMSTGKDFVVYLSKKFYPGPAYYEKGIRTACIQIERPSPNAKIRRSDYIERIETFKQANEIFEALLMNAEGYLTEGSKSNLFFVRRGEPGTVYTAPREMVLEGIMRQYVLDLCAQENISVKFEPIRYSALEEVEALFITGTSINVLPIAKVDEIQYNSPENSTVLRIMHAFQNYIDTITKG</sequence>
<dbReference type="Pfam" id="PF01063">
    <property type="entry name" value="Aminotran_4"/>
    <property type="match status" value="1"/>
</dbReference>
<evidence type="ECO:0000256" key="3">
    <source>
        <dbReference type="ARBA" id="ARBA00022898"/>
    </source>
</evidence>
<protein>
    <submittedName>
        <fullName evidence="6">Aminotransferase class IV</fullName>
    </submittedName>
</protein>
<dbReference type="Gene3D" id="3.30.470.10">
    <property type="match status" value="1"/>
</dbReference>
<dbReference type="InterPro" id="IPR043132">
    <property type="entry name" value="BCAT-like_C"/>
</dbReference>